<dbReference type="InterPro" id="IPR021109">
    <property type="entry name" value="Peptidase_aspartic_dom_sf"/>
</dbReference>
<accession>A0A7M7PZP0</accession>
<dbReference type="AlphaFoldDB" id="A0A7M7PZP0"/>
<evidence type="ECO:0000256" key="2">
    <source>
        <dbReference type="SAM" id="MobiDB-lite"/>
    </source>
</evidence>
<dbReference type="InParanoid" id="A0A7M7PZP0"/>
<dbReference type="InterPro" id="IPR001969">
    <property type="entry name" value="Aspartic_peptidase_AS"/>
</dbReference>
<dbReference type="GO" id="GO:0006508">
    <property type="term" value="P:proteolysis"/>
    <property type="evidence" value="ECO:0007669"/>
    <property type="project" value="InterPro"/>
</dbReference>
<proteinExistence type="predicted"/>
<dbReference type="EnsemblMetazoa" id="XM_031923628">
    <property type="protein sequence ID" value="XP_031779488"/>
    <property type="gene ID" value="LOC116416172"/>
</dbReference>
<evidence type="ECO:0000313" key="5">
    <source>
        <dbReference type="Proteomes" id="UP000002358"/>
    </source>
</evidence>
<evidence type="ECO:0000313" key="4">
    <source>
        <dbReference type="EnsemblMetazoa" id="XP_031779488"/>
    </source>
</evidence>
<evidence type="ECO:0000259" key="3">
    <source>
        <dbReference type="Pfam" id="PF00077"/>
    </source>
</evidence>
<dbReference type="Pfam" id="PF00077">
    <property type="entry name" value="RVP"/>
    <property type="match status" value="1"/>
</dbReference>
<feature type="compositionally biased region" description="Basic and acidic residues" evidence="2">
    <location>
        <begin position="329"/>
        <end position="343"/>
    </location>
</feature>
<evidence type="ECO:0000256" key="1">
    <source>
        <dbReference type="ARBA" id="ARBA00022801"/>
    </source>
</evidence>
<dbReference type="Proteomes" id="UP000002358">
    <property type="component" value="Chromosome 2"/>
</dbReference>
<dbReference type="PROSITE" id="PS00141">
    <property type="entry name" value="ASP_PROTEASE"/>
    <property type="match status" value="1"/>
</dbReference>
<dbReference type="CDD" id="cd00303">
    <property type="entry name" value="retropepsin_like"/>
    <property type="match status" value="1"/>
</dbReference>
<feature type="compositionally biased region" description="Polar residues" evidence="2">
    <location>
        <begin position="362"/>
        <end position="388"/>
    </location>
</feature>
<name>A0A7M7PZP0_NASVI</name>
<feature type="region of interest" description="Disordered" evidence="2">
    <location>
        <begin position="288"/>
        <end position="388"/>
    </location>
</feature>
<dbReference type="SUPFAM" id="SSF50630">
    <property type="entry name" value="Acid proteases"/>
    <property type="match status" value="1"/>
</dbReference>
<feature type="domain" description="Retropepsins" evidence="3">
    <location>
        <begin position="424"/>
        <end position="527"/>
    </location>
</feature>
<dbReference type="SMR" id="A0A7M7PZP0"/>
<dbReference type="GeneID" id="116416172"/>
<feature type="region of interest" description="Disordered" evidence="2">
    <location>
        <begin position="55"/>
        <end position="102"/>
    </location>
</feature>
<feature type="compositionally biased region" description="Polar residues" evidence="2">
    <location>
        <begin position="288"/>
        <end position="309"/>
    </location>
</feature>
<dbReference type="InterPro" id="IPR018061">
    <property type="entry name" value="Retropepsins"/>
</dbReference>
<dbReference type="GO" id="GO:0004190">
    <property type="term" value="F:aspartic-type endopeptidase activity"/>
    <property type="evidence" value="ECO:0007669"/>
    <property type="project" value="InterPro"/>
</dbReference>
<organism evidence="4 5">
    <name type="scientific">Nasonia vitripennis</name>
    <name type="common">Parasitic wasp</name>
    <dbReference type="NCBI Taxonomy" id="7425"/>
    <lineage>
        <taxon>Eukaryota</taxon>
        <taxon>Metazoa</taxon>
        <taxon>Ecdysozoa</taxon>
        <taxon>Arthropoda</taxon>
        <taxon>Hexapoda</taxon>
        <taxon>Insecta</taxon>
        <taxon>Pterygota</taxon>
        <taxon>Neoptera</taxon>
        <taxon>Endopterygota</taxon>
        <taxon>Hymenoptera</taxon>
        <taxon>Apocrita</taxon>
        <taxon>Proctotrupomorpha</taxon>
        <taxon>Chalcidoidea</taxon>
        <taxon>Pteromalidae</taxon>
        <taxon>Pteromalinae</taxon>
        <taxon>Nasonia</taxon>
    </lineage>
</organism>
<reference evidence="4" key="1">
    <citation type="submission" date="2021-01" db="UniProtKB">
        <authorList>
            <consortium name="EnsemblMetazoa"/>
        </authorList>
    </citation>
    <scope>IDENTIFICATION</scope>
</reference>
<dbReference type="OrthoDB" id="7700340at2759"/>
<sequence>MVLTRTGKGKDISKMTDPQVIEELREQIARLSAAQTAANNENECLRRQIASLKAKNKDLRDGNSSGKSYNDHDTQTDQGITPPGDHDNSDAPRPNNNDQNSNINLDLVNGILSHFETLHVSLVLPTYDGENGNPIQFIEKLEKYFIRKKIKHEQKLLVVEDALKGRARVWYEARFSPFISFEHFKRIFNDEFYSLEARMKFKTEWAAKKFKPGSNHCLREYFLEQTRAAKYITPRMDDYEINYTIIKQLPQRVRDALSTVDYLKSDLISQALARLDASYSENYNGNTQYAKSAQQQERQKHTVNQVNHIQRNDSLIKRNNYSGPGRRNYSQDRSRENWREPARSDGNSHFALPDTSRPPPKISNQSRSPNSNDGENSQFQNKQSPSTAHNIRAIQQSEFIQDLAWDVEGEVGEGDLSPESHIMSPRMRAKIFGSYVTVLIDSGSDITCVSQRFYESISKVNTRIPELPVSNLAVGVAVARKTIRIAKKIYLNIQYGNYDIEHTYLVVPGLAADIIVGADFLEKNGGIINFKDKTFELKGKEIPSNLISYQGDPTLNENLEANACRSLQLHILETHKLDKNLNHATKNWRGRAWGVVAIRKYPKKW</sequence>
<dbReference type="RefSeq" id="XP_031779488.2">
    <property type="nucleotide sequence ID" value="XM_031923628.2"/>
</dbReference>
<dbReference type="KEGG" id="nvi:116416172"/>
<dbReference type="Gene3D" id="2.40.70.10">
    <property type="entry name" value="Acid Proteases"/>
    <property type="match status" value="1"/>
</dbReference>
<keyword evidence="5" id="KW-1185">Reference proteome</keyword>
<keyword evidence="1" id="KW-0378">Hydrolase</keyword>
<protein>
    <recommendedName>
        <fullName evidence="3">Retropepsins domain-containing protein</fullName>
    </recommendedName>
</protein>